<dbReference type="Proteomes" id="UP000000496">
    <property type="component" value="Chromosome gsn.131"/>
</dbReference>
<accession>F8L9C3</accession>
<dbReference type="EMBL" id="FR872582">
    <property type="protein sequence ID" value="CCB89446.1"/>
    <property type="molecule type" value="Genomic_DNA"/>
</dbReference>
<protein>
    <submittedName>
        <fullName evidence="1">Uncharacterized protein</fullName>
    </submittedName>
</protein>
<gene>
    <name evidence="1" type="ordered locus">SNE_A15690</name>
</gene>
<dbReference type="KEGG" id="sng:SNE_A15690"/>
<evidence type="ECO:0000313" key="1">
    <source>
        <dbReference type="EMBL" id="CCB89446.1"/>
    </source>
</evidence>
<proteinExistence type="predicted"/>
<keyword evidence="2" id="KW-1185">Reference proteome</keyword>
<dbReference type="RefSeq" id="WP_013943912.1">
    <property type="nucleotide sequence ID" value="NC_015713.1"/>
</dbReference>
<dbReference type="AlphaFoldDB" id="F8L9C3"/>
<name>F8L9C3_SIMNZ</name>
<reference evidence="1 2" key="2">
    <citation type="journal article" date="2011" name="Mol. Biol. Evol.">
        <title>Unity in variety--the pan-genome of the Chlamydiae.</title>
        <authorList>
            <person name="Collingro A."/>
            <person name="Tischler P."/>
            <person name="Weinmaier T."/>
            <person name="Penz T."/>
            <person name="Heinz E."/>
            <person name="Brunham R.C."/>
            <person name="Read T.D."/>
            <person name="Bavoil P.M."/>
            <person name="Sachse K."/>
            <person name="Kahane S."/>
            <person name="Friedman M.G."/>
            <person name="Rattei T."/>
            <person name="Myers G.S."/>
            <person name="Horn M."/>
        </authorList>
    </citation>
    <scope>NUCLEOTIDE SEQUENCE [LARGE SCALE GENOMIC DNA]</scope>
    <source>
        <strain evidence="2">ATCC VR-1471 / Z</strain>
    </source>
</reference>
<dbReference type="STRING" id="331113.SNE_A15690"/>
<sequence>MASDLKIKAIDGTQGTSSVEPPKFSVAQGFTDLESLLNPGKTYDYPYLEGGRVRLNSSDFKADVLDGMHYFCNLLPHDSYSDHLTTFSTNTGNLQAAASACEKIATSGPLLTPAEFATAIRKTLRDVNLTLYTKHEAIPLRVYGQLVACLVFVKALPNLPEDVSKSADILFGHIRNIEITKNTNAIYYHIRDHLSTYFQKEGSWTKTGNTLYGWVLGYRI</sequence>
<dbReference type="HOGENOM" id="CLU_1255255_0_0_0"/>
<organism evidence="1 2">
    <name type="scientific">Simkania negevensis (strain ATCC VR-1471 / DSM 27360 / Z)</name>
    <dbReference type="NCBI Taxonomy" id="331113"/>
    <lineage>
        <taxon>Bacteria</taxon>
        <taxon>Pseudomonadati</taxon>
        <taxon>Chlamydiota</taxon>
        <taxon>Chlamydiia</taxon>
        <taxon>Parachlamydiales</taxon>
        <taxon>Simkaniaceae</taxon>
        <taxon>Simkania</taxon>
    </lineage>
</organism>
<evidence type="ECO:0000313" key="2">
    <source>
        <dbReference type="Proteomes" id="UP000000496"/>
    </source>
</evidence>
<reference key="1">
    <citation type="journal article" date="2011" name="Mol. Biol. Evol.">
        <title>Unity in variety -- the pan-genome of the Chlamydiae.</title>
        <authorList>
            <person name="Collingro A."/>
            <person name="Tischler P."/>
            <person name="Weinmaier T."/>
            <person name="Penz T."/>
            <person name="Heinz E."/>
            <person name="Brunham R.C."/>
            <person name="Read T.D."/>
            <person name="Bavoil P.M."/>
            <person name="Sachse K."/>
            <person name="Kahane S."/>
            <person name="Friedman M.G."/>
            <person name="Rattei T."/>
            <person name="Myers G.S.A."/>
            <person name="Horn M."/>
        </authorList>
    </citation>
    <scope>NUCLEOTIDE SEQUENCE</scope>
    <source>
        <strain>Z</strain>
    </source>
</reference>